<accession>A0AA90ND64</accession>
<dbReference type="Pfam" id="PF00005">
    <property type="entry name" value="ABC_tran"/>
    <property type="match status" value="1"/>
</dbReference>
<keyword evidence="6" id="KW-1185">Reference proteome</keyword>
<feature type="domain" description="ABC transporter" evidence="4">
    <location>
        <begin position="11"/>
        <end position="231"/>
    </location>
</feature>
<dbReference type="InterPro" id="IPR015854">
    <property type="entry name" value="ABC_transpr_LolD-like"/>
</dbReference>
<dbReference type="GO" id="GO:0005524">
    <property type="term" value="F:ATP binding"/>
    <property type="evidence" value="ECO:0007669"/>
    <property type="project" value="UniProtKB-KW"/>
</dbReference>
<comment type="caution">
    <text evidence="5">The sequence shown here is derived from an EMBL/GenBank/DDBJ whole genome shotgun (WGS) entry which is preliminary data.</text>
</comment>
<dbReference type="PANTHER" id="PTHR24220:SF685">
    <property type="entry name" value="ABC TRANSPORTER RELATED"/>
    <property type="match status" value="1"/>
</dbReference>
<dbReference type="InterPro" id="IPR003439">
    <property type="entry name" value="ABC_transporter-like_ATP-bd"/>
</dbReference>
<evidence type="ECO:0000256" key="1">
    <source>
        <dbReference type="ARBA" id="ARBA00022448"/>
    </source>
</evidence>
<gene>
    <name evidence="5" type="ORF">Q7X28_00020</name>
</gene>
<dbReference type="GO" id="GO:0016887">
    <property type="term" value="F:ATP hydrolysis activity"/>
    <property type="evidence" value="ECO:0007669"/>
    <property type="project" value="InterPro"/>
</dbReference>
<name>A0AA90ND64_9ACTN</name>
<dbReference type="EMBL" id="JAUTIX010000001">
    <property type="protein sequence ID" value="MDP0396296.1"/>
    <property type="molecule type" value="Genomic_DNA"/>
</dbReference>
<dbReference type="InterPro" id="IPR017911">
    <property type="entry name" value="MacB-like_ATP-bd"/>
</dbReference>
<dbReference type="PANTHER" id="PTHR24220">
    <property type="entry name" value="IMPORT ATP-BINDING PROTEIN"/>
    <property type="match status" value="1"/>
</dbReference>
<dbReference type="Proteomes" id="UP001178281">
    <property type="component" value="Unassembled WGS sequence"/>
</dbReference>
<dbReference type="InterPro" id="IPR003593">
    <property type="entry name" value="AAA+_ATPase"/>
</dbReference>
<dbReference type="GO" id="GO:0005886">
    <property type="term" value="C:plasma membrane"/>
    <property type="evidence" value="ECO:0007669"/>
    <property type="project" value="TreeGrafter"/>
</dbReference>
<evidence type="ECO:0000256" key="3">
    <source>
        <dbReference type="ARBA" id="ARBA00022840"/>
    </source>
</evidence>
<reference evidence="5" key="1">
    <citation type="submission" date="2023-08" db="EMBL/GenBank/DDBJ databases">
        <title>The draft genome of Tsukamurella strandjordii strain 050030.</title>
        <authorList>
            <person name="Zhao F."/>
            <person name="Feng Y."/>
            <person name="Zong Z."/>
        </authorList>
    </citation>
    <scope>NUCLEOTIDE SEQUENCE</scope>
    <source>
        <strain evidence="5">050030</strain>
    </source>
</reference>
<dbReference type="SUPFAM" id="SSF52540">
    <property type="entry name" value="P-loop containing nucleoside triphosphate hydrolases"/>
    <property type="match status" value="1"/>
</dbReference>
<proteinExistence type="predicted"/>
<keyword evidence="2" id="KW-0547">Nucleotide-binding</keyword>
<dbReference type="InterPro" id="IPR027417">
    <property type="entry name" value="P-loop_NTPase"/>
</dbReference>
<protein>
    <submittedName>
        <fullName evidence="5">ABC transporter ATP-binding protein</fullName>
    </submittedName>
</protein>
<dbReference type="PROSITE" id="PS00211">
    <property type="entry name" value="ABC_TRANSPORTER_1"/>
    <property type="match status" value="1"/>
</dbReference>
<dbReference type="SMART" id="SM00382">
    <property type="entry name" value="AAA"/>
    <property type="match status" value="1"/>
</dbReference>
<sequence length="232" mass="24112">MNAPLPPHLALLAHDIWIARGEQSILRGIGCEVRSGESLAIVGPSGSGKTTLLHVLAGISVPDRGRVLLAAQPGGRPTEISGLDGEKRAALRRGPLGVVFQSGQLLSELTTRENIALPLMLGGVAGRDAVRAADAVFADLGIEGLQDRRPGEISGGQAQRVALGRALITRPRIVFADEPTGSLDPGTSRAVADTLFSATSRRGASLVVVTHDMSLARRCDRVFDLGAIALAA</sequence>
<dbReference type="CDD" id="cd03255">
    <property type="entry name" value="ABC_MJ0796_LolCDE_FtsE"/>
    <property type="match status" value="1"/>
</dbReference>
<dbReference type="GO" id="GO:0022857">
    <property type="term" value="F:transmembrane transporter activity"/>
    <property type="evidence" value="ECO:0007669"/>
    <property type="project" value="TreeGrafter"/>
</dbReference>
<evidence type="ECO:0000313" key="6">
    <source>
        <dbReference type="Proteomes" id="UP001178281"/>
    </source>
</evidence>
<dbReference type="PROSITE" id="PS50893">
    <property type="entry name" value="ABC_TRANSPORTER_2"/>
    <property type="match status" value="1"/>
</dbReference>
<dbReference type="RefSeq" id="WP_305109900.1">
    <property type="nucleotide sequence ID" value="NZ_JAUTIX010000001.1"/>
</dbReference>
<organism evidence="5 6">
    <name type="scientific">Tsukamurella strandjordii</name>
    <dbReference type="NCBI Taxonomy" id="147577"/>
    <lineage>
        <taxon>Bacteria</taxon>
        <taxon>Bacillati</taxon>
        <taxon>Actinomycetota</taxon>
        <taxon>Actinomycetes</taxon>
        <taxon>Mycobacteriales</taxon>
        <taxon>Tsukamurellaceae</taxon>
        <taxon>Tsukamurella</taxon>
    </lineage>
</organism>
<dbReference type="Gene3D" id="3.40.50.300">
    <property type="entry name" value="P-loop containing nucleotide triphosphate hydrolases"/>
    <property type="match status" value="1"/>
</dbReference>
<keyword evidence="3 5" id="KW-0067">ATP-binding</keyword>
<dbReference type="AlphaFoldDB" id="A0AA90ND64"/>
<evidence type="ECO:0000256" key="2">
    <source>
        <dbReference type="ARBA" id="ARBA00022741"/>
    </source>
</evidence>
<keyword evidence="1" id="KW-0813">Transport</keyword>
<evidence type="ECO:0000313" key="5">
    <source>
        <dbReference type="EMBL" id="MDP0396296.1"/>
    </source>
</evidence>
<dbReference type="InterPro" id="IPR017871">
    <property type="entry name" value="ABC_transporter-like_CS"/>
</dbReference>
<evidence type="ECO:0000259" key="4">
    <source>
        <dbReference type="PROSITE" id="PS50893"/>
    </source>
</evidence>